<proteinExistence type="predicted"/>
<gene>
    <name evidence="1" type="ORF">LX15_002324</name>
</gene>
<evidence type="ECO:0000313" key="2">
    <source>
        <dbReference type="Proteomes" id="UP001205311"/>
    </source>
</evidence>
<name>A0ABT1HSX4_STRSD</name>
<sequence>MVSTLVVWAYAAPGAVLASPGSRSRVADVETGIGLGRVIVMVMAALSFTTEHRYGTLRVSYLATPRR</sequence>
<keyword evidence="2" id="KW-1185">Reference proteome</keyword>
<accession>A0ABT1HSX4</accession>
<organism evidence="1 2">
    <name type="scientific">Streptoalloteichus tenebrarius (strain ATCC 17920 / DSM 40477 / JCM 4838 / CBS 697.72 / NBRC 16177 / NCIMB 11028 / NRRL B-12390 / A12253. 1 / ISP 5477)</name>
    <name type="common">Streptomyces tenebrarius</name>
    <dbReference type="NCBI Taxonomy" id="1933"/>
    <lineage>
        <taxon>Bacteria</taxon>
        <taxon>Bacillati</taxon>
        <taxon>Actinomycetota</taxon>
        <taxon>Actinomycetes</taxon>
        <taxon>Pseudonocardiales</taxon>
        <taxon>Pseudonocardiaceae</taxon>
        <taxon>Streptoalloteichus</taxon>
    </lineage>
</organism>
<comment type="caution">
    <text evidence="1">The sequence shown here is derived from an EMBL/GenBank/DDBJ whole genome shotgun (WGS) entry which is preliminary data.</text>
</comment>
<reference evidence="1 2" key="1">
    <citation type="submission" date="2022-06" db="EMBL/GenBank/DDBJ databases">
        <title>Genomic Encyclopedia of Archaeal and Bacterial Type Strains, Phase II (KMG-II): from individual species to whole genera.</title>
        <authorList>
            <person name="Goeker M."/>
        </authorList>
    </citation>
    <scope>NUCLEOTIDE SEQUENCE [LARGE SCALE GENOMIC DNA]</scope>
    <source>
        <strain evidence="1 2">DSM 40477</strain>
    </source>
</reference>
<evidence type="ECO:0000313" key="1">
    <source>
        <dbReference type="EMBL" id="MCP2258626.1"/>
    </source>
</evidence>
<dbReference type="EMBL" id="JAMTCP010000009">
    <property type="protein sequence ID" value="MCP2258626.1"/>
    <property type="molecule type" value="Genomic_DNA"/>
</dbReference>
<protein>
    <submittedName>
        <fullName evidence="1">Uncharacterized protein</fullName>
    </submittedName>
</protein>
<dbReference type="Proteomes" id="UP001205311">
    <property type="component" value="Unassembled WGS sequence"/>
</dbReference>
<dbReference type="RefSeq" id="WP_253669540.1">
    <property type="nucleotide sequence ID" value="NZ_JAMTCP010000009.1"/>
</dbReference>